<dbReference type="SUPFAM" id="SSF56112">
    <property type="entry name" value="Protein kinase-like (PK-like)"/>
    <property type="match status" value="1"/>
</dbReference>
<dbReference type="InterPro" id="IPR044095">
    <property type="entry name" value="ADCK2_dom"/>
</dbReference>
<dbReference type="InterPro" id="IPR011009">
    <property type="entry name" value="Kinase-like_dom_sf"/>
</dbReference>
<dbReference type="Proteomes" id="UP001182556">
    <property type="component" value="Unassembled WGS sequence"/>
</dbReference>
<dbReference type="GO" id="GO:0005739">
    <property type="term" value="C:mitochondrion"/>
    <property type="evidence" value="ECO:0007669"/>
    <property type="project" value="TreeGrafter"/>
</dbReference>
<feature type="domain" description="DnaJ homologue subfamily C member 28 conserved" evidence="5">
    <location>
        <begin position="264"/>
        <end position="334"/>
    </location>
</feature>
<feature type="transmembrane region" description="Helical" evidence="3">
    <location>
        <begin position="573"/>
        <end position="593"/>
    </location>
</feature>
<dbReference type="InterPro" id="IPR052402">
    <property type="entry name" value="ADCK_kinase"/>
</dbReference>
<dbReference type="PANTHER" id="PTHR45890:SF1">
    <property type="entry name" value="AARF DOMAIN CONTAINING KINASE 2"/>
    <property type="match status" value="1"/>
</dbReference>
<feature type="compositionally biased region" description="Gly residues" evidence="2">
    <location>
        <begin position="478"/>
        <end position="489"/>
    </location>
</feature>
<feature type="region of interest" description="Disordered" evidence="2">
    <location>
        <begin position="478"/>
        <end position="507"/>
    </location>
</feature>
<evidence type="ECO:0000256" key="1">
    <source>
        <dbReference type="ARBA" id="ARBA00009670"/>
    </source>
</evidence>
<evidence type="ECO:0000256" key="3">
    <source>
        <dbReference type="SAM" id="Phobius"/>
    </source>
</evidence>
<feature type="region of interest" description="Disordered" evidence="2">
    <location>
        <begin position="221"/>
        <end position="240"/>
    </location>
</feature>
<accession>A0AAD9FPZ3</accession>
<feature type="transmembrane region" description="Helical" evidence="3">
    <location>
        <begin position="740"/>
        <end position="759"/>
    </location>
</feature>
<sequence length="1130" mass="126027">MLNRGGRGCHVALRRYLHQSARRAASPSDHPLSASAKLFQDAIEEESAEKMSGDRDHLRLTQGPIWQGDEAAPDAVLRMLIDAHKPLRTGNGVKYNSADEKIKGWMKGLNLEPRLGLPTVSDTESGPAPSTPHKTTIPPHLHRPWHSTYTGDTRQAEEAKIKYGMFLQKRPSESFDNMLELKLPPNADAKTRAKVRSLRKAGRIVKRVESAREGALDYRLGVQPGDEAPTGEDDRFTGNRQAKGTSVLGTQKGGASGLRAWAGLVEDRIQRAKDAGFFNINQGKGKPIPRDPEAGNPHIETGELLMNRIVKRQGALPPWIELQNSLDSSLNSFRSTLLHTYTTHIVRTIISTRSLIPLPPQNIIPARDEAWEARERKFHEENVKQINDMVRRMNAVAPSIARRPLVTLQSELDRVRGDVLQRNVWAELERRSEELQSRSDVRSTSSTFRLGEASFLRRAANRSLSTISSPVGSFLGRTGGGSLGSGRSDGMGASSDQNQPRSESQETSSTIALGVIAGIGCVSYIFFRQPSRNDSEAHSSPAPEPLDMLEAPEGILSTLQTYLLEPLLTFFRFLHLFFLFAPVILTSPMLLVGRPAHRRRPSRPVAAEEDNWGAVWWYGFLVKQMERAGPSFIKLGQWAASRADLFPASLCDRMSKLHSNGKPHSLRHTKRIISNAFGMSFDDIFEDFGEEPIGCGAIAQVYKARLRTDVTTPSSTFVPGTTVAIKVLHPRARKTIRRDIAIMSIFANAINALPGMQWISLPDEVAVFGEMMNSQLDLRVEASNLDRFEENFGHRGRQVTFPRPIKLGRAANGESRQESKEVLMEEFEDALPLKYFLRNGGGPFDDIIANMGLDAFLEMLLLDNWTHGDLHPGNIMVRFYKPSTSDYVGPFFSRFFAAKPDDDTPLSHQPSDALVHELASIANDQDRWIARLEELKKQGYSPQLVFIDAGLVTSLDDTNRRNFLDLFQAVAEFDGYKAGKLMVERCRTPEHVIDEETFALKIQHLVLSVKSKTFSLAKIKISDILTDVLTAVRQHHVKLEGDFVNTVISILLLEGIGRQLDPNMDLFKSALPILRQLGRQMGTREAISAVPKGNIWAMAKLWVWVEAREVAGEASAIDDWIKYDRLSPAM</sequence>
<dbReference type="InterPro" id="IPR018961">
    <property type="entry name" value="DnaJ_homolog_subfam-C_membr-28"/>
</dbReference>
<dbReference type="CDD" id="cd13971">
    <property type="entry name" value="ADCK2-like"/>
    <property type="match status" value="1"/>
</dbReference>
<evidence type="ECO:0000259" key="4">
    <source>
        <dbReference type="Pfam" id="PF03109"/>
    </source>
</evidence>
<feature type="region of interest" description="Disordered" evidence="2">
    <location>
        <begin position="120"/>
        <end position="153"/>
    </location>
</feature>
<keyword evidence="3" id="KW-1133">Transmembrane helix</keyword>
<dbReference type="AlphaFoldDB" id="A0AAD9FPZ3"/>
<organism evidence="6 7">
    <name type="scientific">Papiliotrema laurentii</name>
    <name type="common">Cryptococcus laurentii</name>
    <dbReference type="NCBI Taxonomy" id="5418"/>
    <lineage>
        <taxon>Eukaryota</taxon>
        <taxon>Fungi</taxon>
        <taxon>Dikarya</taxon>
        <taxon>Basidiomycota</taxon>
        <taxon>Agaricomycotina</taxon>
        <taxon>Tremellomycetes</taxon>
        <taxon>Tremellales</taxon>
        <taxon>Rhynchogastremaceae</taxon>
        <taxon>Papiliotrema</taxon>
    </lineage>
</organism>
<feature type="compositionally biased region" description="Polar residues" evidence="2">
    <location>
        <begin position="494"/>
        <end position="507"/>
    </location>
</feature>
<proteinExistence type="inferred from homology"/>
<gene>
    <name evidence="6" type="ORF">DB88DRAFT_500143</name>
</gene>
<evidence type="ECO:0000313" key="6">
    <source>
        <dbReference type="EMBL" id="KAK1921252.1"/>
    </source>
</evidence>
<dbReference type="Pfam" id="PF09350">
    <property type="entry name" value="DJC28_CD"/>
    <property type="match status" value="1"/>
</dbReference>
<name>A0AAD9FPZ3_PAPLA</name>
<comment type="caution">
    <text evidence="6">The sequence shown here is derived from an EMBL/GenBank/DDBJ whole genome shotgun (WGS) entry which is preliminary data.</text>
</comment>
<evidence type="ECO:0000256" key="2">
    <source>
        <dbReference type="SAM" id="MobiDB-lite"/>
    </source>
</evidence>
<keyword evidence="3" id="KW-0472">Membrane</keyword>
<dbReference type="EMBL" id="JAODAN010000011">
    <property type="protein sequence ID" value="KAK1921252.1"/>
    <property type="molecule type" value="Genomic_DNA"/>
</dbReference>
<evidence type="ECO:0000313" key="7">
    <source>
        <dbReference type="Proteomes" id="UP001182556"/>
    </source>
</evidence>
<dbReference type="Pfam" id="PF03109">
    <property type="entry name" value="ABC1"/>
    <property type="match status" value="1"/>
</dbReference>
<dbReference type="InterPro" id="IPR004147">
    <property type="entry name" value="ABC1_dom"/>
</dbReference>
<reference evidence="6" key="1">
    <citation type="submission" date="2023-02" db="EMBL/GenBank/DDBJ databases">
        <title>Identification and recombinant expression of a fungal hydrolase from Papiliotrema laurentii that hydrolyzes apple cutin and clears colloidal polyester polyurethane.</title>
        <authorList>
            <consortium name="DOE Joint Genome Institute"/>
            <person name="Roman V.A."/>
            <person name="Bojanowski C."/>
            <person name="Crable B.R."/>
            <person name="Wagner D.N."/>
            <person name="Hung C.S."/>
            <person name="Nadeau L.J."/>
            <person name="Schratz L."/>
            <person name="Haridas S."/>
            <person name="Pangilinan J."/>
            <person name="Lipzen A."/>
            <person name="Na H."/>
            <person name="Yan M."/>
            <person name="Ng V."/>
            <person name="Grigoriev I.V."/>
            <person name="Spatafora J.W."/>
            <person name="Barlow D."/>
            <person name="Biffinger J."/>
            <person name="Kelley-Loughnane N."/>
            <person name="Varaljay V.A."/>
            <person name="Crookes-Goodson W.J."/>
        </authorList>
    </citation>
    <scope>NUCLEOTIDE SEQUENCE</scope>
    <source>
        <strain evidence="6">5307AH</strain>
    </source>
</reference>
<keyword evidence="7" id="KW-1185">Reference proteome</keyword>
<dbReference type="PANTHER" id="PTHR45890">
    <property type="entry name" value="AARF DOMAIN CONTAINING KINASE 2 (PREDICTED)"/>
    <property type="match status" value="1"/>
</dbReference>
<comment type="similarity">
    <text evidence="1">Belongs to the protein kinase superfamily. ADCK protein kinase family.</text>
</comment>
<protein>
    <submittedName>
        <fullName evidence="6">Mitochondrion protein</fullName>
    </submittedName>
</protein>
<feature type="domain" description="ABC1 atypical kinase-like" evidence="4">
    <location>
        <begin position="657"/>
        <end position="878"/>
    </location>
</feature>
<evidence type="ECO:0000259" key="5">
    <source>
        <dbReference type="Pfam" id="PF09350"/>
    </source>
</evidence>
<keyword evidence="3" id="KW-0812">Transmembrane</keyword>